<dbReference type="PANTHER" id="PTHR43280">
    <property type="entry name" value="ARAC-FAMILY TRANSCRIPTIONAL REGULATOR"/>
    <property type="match status" value="1"/>
</dbReference>
<evidence type="ECO:0000313" key="7">
    <source>
        <dbReference type="Proteomes" id="UP000215616"/>
    </source>
</evidence>
<gene>
    <name evidence="6" type="ORF">B7Z12_16855</name>
</gene>
<evidence type="ECO:0000259" key="5">
    <source>
        <dbReference type="PROSITE" id="PS01124"/>
    </source>
</evidence>
<dbReference type="SUPFAM" id="SSF46689">
    <property type="entry name" value="Homeodomain-like"/>
    <property type="match status" value="1"/>
</dbReference>
<dbReference type="GO" id="GO:0003700">
    <property type="term" value="F:DNA-binding transcription factor activity"/>
    <property type="evidence" value="ECO:0007669"/>
    <property type="project" value="InterPro"/>
</dbReference>
<protein>
    <submittedName>
        <fullName evidence="6">AraC family transcriptional regulator</fullName>
    </submittedName>
</protein>
<reference evidence="6 7" key="1">
    <citation type="submission" date="2017-03" db="EMBL/GenBank/DDBJ databases">
        <title>Lifting the veil on microbial sulfur biogeochemistry in mining wastewaters.</title>
        <authorList>
            <person name="Kantor R.S."/>
            <person name="Colenbrander Nelson T."/>
            <person name="Marshall S."/>
            <person name="Bennett D."/>
            <person name="Apte S."/>
            <person name="Camacho D."/>
            <person name="Thomas B.C."/>
            <person name="Warren L.A."/>
            <person name="Banfield J.F."/>
        </authorList>
    </citation>
    <scope>NUCLEOTIDE SEQUENCE [LARGE SCALE GENOMIC DNA]</scope>
    <source>
        <strain evidence="6">32-67-7</strain>
    </source>
</reference>
<keyword evidence="1" id="KW-0805">Transcription regulation</keyword>
<dbReference type="SMART" id="SM00342">
    <property type="entry name" value="HTH_ARAC"/>
    <property type="match status" value="1"/>
</dbReference>
<evidence type="ECO:0000256" key="3">
    <source>
        <dbReference type="ARBA" id="ARBA00023163"/>
    </source>
</evidence>
<dbReference type="InterPro" id="IPR018062">
    <property type="entry name" value="HTH_AraC-typ_CS"/>
</dbReference>
<keyword evidence="2" id="KW-0238">DNA-binding</keyword>
<dbReference type="PROSITE" id="PS00041">
    <property type="entry name" value="HTH_ARAC_FAMILY_1"/>
    <property type="match status" value="1"/>
</dbReference>
<feature type="transmembrane region" description="Helical" evidence="4">
    <location>
        <begin position="161"/>
        <end position="182"/>
    </location>
</feature>
<feature type="transmembrane region" description="Helical" evidence="4">
    <location>
        <begin position="34"/>
        <end position="51"/>
    </location>
</feature>
<keyword evidence="3" id="KW-0804">Transcription</keyword>
<feature type="transmembrane region" description="Helical" evidence="4">
    <location>
        <begin position="123"/>
        <end position="141"/>
    </location>
</feature>
<dbReference type="EMBL" id="NCDQ01000340">
    <property type="protein sequence ID" value="OYX00077.1"/>
    <property type="molecule type" value="Genomic_DNA"/>
</dbReference>
<dbReference type="PANTHER" id="PTHR43280:SF29">
    <property type="entry name" value="ARAC-FAMILY TRANSCRIPTIONAL REGULATOR"/>
    <property type="match status" value="1"/>
</dbReference>
<evidence type="ECO:0000256" key="2">
    <source>
        <dbReference type="ARBA" id="ARBA00023125"/>
    </source>
</evidence>
<evidence type="ECO:0000313" key="6">
    <source>
        <dbReference type="EMBL" id="OYX00077.1"/>
    </source>
</evidence>
<comment type="caution">
    <text evidence="6">The sequence shown here is derived from an EMBL/GenBank/DDBJ whole genome shotgun (WGS) entry which is preliminary data.</text>
</comment>
<name>A0A258CWT9_CAUVI</name>
<proteinExistence type="predicted"/>
<feature type="domain" description="HTH araC/xylS-type" evidence="5">
    <location>
        <begin position="236"/>
        <end position="341"/>
    </location>
</feature>
<dbReference type="AlphaFoldDB" id="A0A258CWT9"/>
<dbReference type="InterPro" id="IPR018060">
    <property type="entry name" value="HTH_AraC"/>
</dbReference>
<feature type="transmembrane region" description="Helical" evidence="4">
    <location>
        <begin position="95"/>
        <end position="111"/>
    </location>
</feature>
<evidence type="ECO:0000256" key="1">
    <source>
        <dbReference type="ARBA" id="ARBA00023015"/>
    </source>
</evidence>
<dbReference type="GO" id="GO:0043565">
    <property type="term" value="F:sequence-specific DNA binding"/>
    <property type="evidence" value="ECO:0007669"/>
    <property type="project" value="InterPro"/>
</dbReference>
<evidence type="ECO:0000256" key="4">
    <source>
        <dbReference type="SAM" id="Phobius"/>
    </source>
</evidence>
<dbReference type="Pfam" id="PF12833">
    <property type="entry name" value="HTH_18"/>
    <property type="match status" value="1"/>
</dbReference>
<dbReference type="InterPro" id="IPR009057">
    <property type="entry name" value="Homeodomain-like_sf"/>
</dbReference>
<feature type="transmembrane region" description="Helical" evidence="4">
    <location>
        <begin position="6"/>
        <end position="27"/>
    </location>
</feature>
<sequence>MDISQLDVIVRVAGATLLLLLAILLARDPRTRRVAIYFAPMAVCLVGFLAGNTPEPTLRLSGPLGTVGALIAGYAAVFLWWFCLASFDPLFRPRGAVLVAGLAWLIIASADRGLFGPDLESRGLSWALIALGVSMLAYLAWRLVRDRAGDLVDESRRARLIVVVLLAGQLGADFLVDLVMGLDWGPHGFTILQNAAFLAFSAWLALRLLPVPAPASPSARAQSLTPAQGDEARLVERLRVLVEDEKIHLAPDLDFADVVRRMGAPERTVRRLINHRLGHDHFRAFINACRVAEAKQLLADPARAEDKLIAIALDSGFASLASFNRAFQAVEGRPPSTFRHAPTPEERPAVF</sequence>
<feature type="transmembrane region" description="Helical" evidence="4">
    <location>
        <begin position="188"/>
        <end position="206"/>
    </location>
</feature>
<dbReference type="Proteomes" id="UP000215616">
    <property type="component" value="Unassembled WGS sequence"/>
</dbReference>
<keyword evidence="4" id="KW-1133">Transmembrane helix</keyword>
<keyword evidence="4" id="KW-0812">Transmembrane</keyword>
<keyword evidence="4" id="KW-0472">Membrane</keyword>
<dbReference type="Gene3D" id="1.10.10.60">
    <property type="entry name" value="Homeodomain-like"/>
    <property type="match status" value="1"/>
</dbReference>
<feature type="transmembrane region" description="Helical" evidence="4">
    <location>
        <begin position="63"/>
        <end position="83"/>
    </location>
</feature>
<dbReference type="PROSITE" id="PS01124">
    <property type="entry name" value="HTH_ARAC_FAMILY_2"/>
    <property type="match status" value="1"/>
</dbReference>
<organism evidence="6 7">
    <name type="scientific">Caulobacter vibrioides</name>
    <name type="common">Caulobacter crescentus</name>
    <dbReference type="NCBI Taxonomy" id="155892"/>
    <lineage>
        <taxon>Bacteria</taxon>
        <taxon>Pseudomonadati</taxon>
        <taxon>Pseudomonadota</taxon>
        <taxon>Alphaproteobacteria</taxon>
        <taxon>Caulobacterales</taxon>
        <taxon>Caulobacteraceae</taxon>
        <taxon>Caulobacter</taxon>
    </lineage>
</organism>
<accession>A0A258CWT9</accession>